<accession>A0A087UXP6</accession>
<dbReference type="PANTHER" id="PTHR15486">
    <property type="entry name" value="ANCIENT UBIQUITOUS PROTEIN"/>
    <property type="match status" value="1"/>
</dbReference>
<dbReference type="Proteomes" id="UP000054359">
    <property type="component" value="Unassembled WGS sequence"/>
</dbReference>
<dbReference type="EMBL" id="KK122170">
    <property type="protein sequence ID" value="KFM82135.1"/>
    <property type="molecule type" value="Genomic_DNA"/>
</dbReference>
<name>A0A087UXP6_STEMI</name>
<evidence type="ECO:0000256" key="2">
    <source>
        <dbReference type="ARBA" id="ARBA00023136"/>
    </source>
</evidence>
<evidence type="ECO:0000313" key="5">
    <source>
        <dbReference type="Proteomes" id="UP000054359"/>
    </source>
</evidence>
<keyword evidence="2 3" id="KW-0472">Membrane</keyword>
<keyword evidence="3" id="KW-1133">Transmembrane helix</keyword>
<dbReference type="PANTHER" id="PTHR15486:SF96">
    <property type="entry name" value="LIPID DROPLET-REGULATING VLDL ASSEMBLY FACTOR AUP1"/>
    <property type="match status" value="1"/>
</dbReference>
<feature type="non-terminal residue" evidence="4">
    <location>
        <position position="372"/>
    </location>
</feature>
<gene>
    <name evidence="4" type="ORF">X975_25638</name>
</gene>
<dbReference type="OMA" id="KFNSWPF"/>
<dbReference type="GO" id="GO:0005789">
    <property type="term" value="C:endoplasmic reticulum membrane"/>
    <property type="evidence" value="ECO:0007669"/>
    <property type="project" value="TreeGrafter"/>
</dbReference>
<feature type="transmembrane region" description="Helical" evidence="3">
    <location>
        <begin position="40"/>
        <end position="66"/>
    </location>
</feature>
<proteinExistence type="predicted"/>
<keyword evidence="5" id="KW-1185">Reference proteome</keyword>
<evidence type="ECO:0000256" key="1">
    <source>
        <dbReference type="ARBA" id="ARBA00004370"/>
    </source>
</evidence>
<evidence type="ECO:0000313" key="4">
    <source>
        <dbReference type="EMBL" id="KFM82135.1"/>
    </source>
</evidence>
<sequence>MSCSSENPDKLDSMTSHISLEALFDSHRLQGQLNMVKITLYFPFGLLLLLIRLLFSSLGLLILSLLPRTSYARRLIFRGICKVLGLIVQIDDKFFDRIAKLIIANHVSVLDRLAVNMMIPCNTIRKGFQIKDMNEVSCWKDADVGYSREITEDDIITLLTCTEGSAMPILNFPEDAMTNGKVGLLRFHPGIFSLNFTVQPVLIRIVSSFITISPSVLGSKVWLDILWLFFLPYTIYSLKILPSIAKLPNESLEDFSKRVQQSMANGLGAAATNYTSSDKVELVKRLQITTSIAASPSNYSGGSSIPELNQYSSVSFQTENAVSANSIAQLSLNTAAKTFGKTPKERMLSYQERKQNLIKAVRLKYLVKHNIK</sequence>
<comment type="subcellular location">
    <subcellularLocation>
        <location evidence="1">Membrane</location>
    </subcellularLocation>
</comment>
<dbReference type="AlphaFoldDB" id="A0A087UXP6"/>
<protein>
    <submittedName>
        <fullName evidence="4">Ancient ubiquitous protein 1</fullName>
    </submittedName>
</protein>
<reference evidence="4 5" key="1">
    <citation type="submission" date="2013-11" db="EMBL/GenBank/DDBJ databases">
        <title>Genome sequencing of Stegodyphus mimosarum.</title>
        <authorList>
            <person name="Bechsgaard J."/>
        </authorList>
    </citation>
    <scope>NUCLEOTIDE SEQUENCE [LARGE SCALE GENOMIC DNA]</scope>
</reference>
<dbReference type="OrthoDB" id="1854593at2759"/>
<keyword evidence="3" id="KW-0812">Transmembrane</keyword>
<dbReference type="SUPFAM" id="SSF69593">
    <property type="entry name" value="Glycerol-3-phosphate (1)-acyltransferase"/>
    <property type="match status" value="1"/>
</dbReference>
<dbReference type="STRING" id="407821.A0A087UXP6"/>
<dbReference type="GO" id="GO:0036503">
    <property type="term" value="P:ERAD pathway"/>
    <property type="evidence" value="ECO:0007669"/>
    <property type="project" value="TreeGrafter"/>
</dbReference>
<organism evidence="4 5">
    <name type="scientific">Stegodyphus mimosarum</name>
    <name type="common">African social velvet spider</name>
    <dbReference type="NCBI Taxonomy" id="407821"/>
    <lineage>
        <taxon>Eukaryota</taxon>
        <taxon>Metazoa</taxon>
        <taxon>Ecdysozoa</taxon>
        <taxon>Arthropoda</taxon>
        <taxon>Chelicerata</taxon>
        <taxon>Arachnida</taxon>
        <taxon>Araneae</taxon>
        <taxon>Araneomorphae</taxon>
        <taxon>Entelegynae</taxon>
        <taxon>Eresoidea</taxon>
        <taxon>Eresidae</taxon>
        <taxon>Stegodyphus</taxon>
    </lineage>
</organism>
<evidence type="ECO:0000256" key="3">
    <source>
        <dbReference type="SAM" id="Phobius"/>
    </source>
</evidence>